<sequence>MMSGKFARSAFGAAAFSLAAAVATASLAQTTSPSFPSPSDALSSSLAALDASWDASELAFTAATFATSNASGYGQYTARDSNSFSPTETITVYAEPIGYGFAETAGGHRHDIEVGFRLLNTTGQVLAEQDGFARFAGETPSRKRELPTSLSFQFEGLPAGDYVLEALYTDKISDKSGTVTLPFTMSAAQ</sequence>
<dbReference type="PROSITE" id="PS00430">
    <property type="entry name" value="TONB_DEPENDENT_REC_1"/>
    <property type="match status" value="1"/>
</dbReference>
<comment type="caution">
    <text evidence="2">The sequence shown here is derived from an EMBL/GenBank/DDBJ whole genome shotgun (WGS) entry which is preliminary data.</text>
</comment>
<dbReference type="EMBL" id="JACYXJ010000006">
    <property type="protein sequence ID" value="MBD8878063.1"/>
    <property type="molecule type" value="Genomic_DNA"/>
</dbReference>
<keyword evidence="1" id="KW-0732">Signal</keyword>
<feature type="signal peptide" evidence="1">
    <location>
        <begin position="1"/>
        <end position="28"/>
    </location>
</feature>
<organism evidence="2 3">
    <name type="scientific">Roseibium polysiphoniae</name>
    <dbReference type="NCBI Taxonomy" id="2571221"/>
    <lineage>
        <taxon>Bacteria</taxon>
        <taxon>Pseudomonadati</taxon>
        <taxon>Pseudomonadota</taxon>
        <taxon>Alphaproteobacteria</taxon>
        <taxon>Hyphomicrobiales</taxon>
        <taxon>Stappiaceae</taxon>
        <taxon>Roseibium</taxon>
    </lineage>
</organism>
<accession>A0ABR9CEJ3</accession>
<name>A0ABR9CEJ3_9HYPH</name>
<proteinExistence type="predicted"/>
<feature type="chain" id="PRO_5047055926" description="Bacterial spore germination immunoglobulin-like domain-containing protein" evidence="1">
    <location>
        <begin position="29"/>
        <end position="189"/>
    </location>
</feature>
<evidence type="ECO:0000313" key="2">
    <source>
        <dbReference type="EMBL" id="MBD8878063.1"/>
    </source>
</evidence>
<keyword evidence="3" id="KW-1185">Reference proteome</keyword>
<dbReference type="Proteomes" id="UP000615687">
    <property type="component" value="Unassembled WGS sequence"/>
</dbReference>
<reference evidence="2 3" key="1">
    <citation type="submission" date="2020-09" db="EMBL/GenBank/DDBJ databases">
        <title>The genome sequence of type strain Labrenzia polysiphoniae KACC 19711.</title>
        <authorList>
            <person name="Liu Y."/>
        </authorList>
    </citation>
    <scope>NUCLEOTIDE SEQUENCE [LARGE SCALE GENOMIC DNA]</scope>
    <source>
        <strain evidence="2 3">KACC 19711</strain>
    </source>
</reference>
<evidence type="ECO:0008006" key="4">
    <source>
        <dbReference type="Google" id="ProtNLM"/>
    </source>
</evidence>
<protein>
    <recommendedName>
        <fullName evidence="4">Bacterial spore germination immunoglobulin-like domain-containing protein</fullName>
    </recommendedName>
</protein>
<dbReference type="RefSeq" id="WP_192110492.1">
    <property type="nucleotide sequence ID" value="NZ_JACYXJ010000006.1"/>
</dbReference>
<dbReference type="InterPro" id="IPR010916">
    <property type="entry name" value="TonB_box_CS"/>
</dbReference>
<gene>
    <name evidence="2" type="ORF">IG617_17350</name>
</gene>
<evidence type="ECO:0000256" key="1">
    <source>
        <dbReference type="SAM" id="SignalP"/>
    </source>
</evidence>
<evidence type="ECO:0000313" key="3">
    <source>
        <dbReference type="Proteomes" id="UP000615687"/>
    </source>
</evidence>